<dbReference type="InterPro" id="IPR010982">
    <property type="entry name" value="Lambda_DNA-bd_dom_sf"/>
</dbReference>
<dbReference type="OrthoDB" id="9800901at2"/>
<dbReference type="RefSeq" id="WP_105591675.1">
    <property type="nucleotide sequence ID" value="NZ_PDET01000003.1"/>
</dbReference>
<keyword evidence="3" id="KW-1185">Reference proteome</keyword>
<dbReference type="AlphaFoldDB" id="A0A2S9IEL1"/>
<dbReference type="SUPFAM" id="SSF47413">
    <property type="entry name" value="lambda repressor-like DNA-binding domains"/>
    <property type="match status" value="1"/>
</dbReference>
<feature type="domain" description="HTH cro/C1-type" evidence="1">
    <location>
        <begin position="13"/>
        <end position="66"/>
    </location>
</feature>
<proteinExistence type="predicted"/>
<dbReference type="InterPro" id="IPR001387">
    <property type="entry name" value="Cro/C1-type_HTH"/>
</dbReference>
<accession>A0A2S9IEL1</accession>
<gene>
    <name evidence="2" type="ORF">CQW29_05285</name>
</gene>
<sequence length="81" mass="8842">MKIRTPADFGIVIRSVRSAQGINQQHLAEICGTTQSAISRLEKTGVCHIDTLLRACNALHLQLEIFPQSARLSEKSVAADL</sequence>
<name>A0A2S9IEL1_9GAMM</name>
<dbReference type="SMART" id="SM00530">
    <property type="entry name" value="HTH_XRE"/>
    <property type="match status" value="1"/>
</dbReference>
<evidence type="ECO:0000259" key="1">
    <source>
        <dbReference type="PROSITE" id="PS50943"/>
    </source>
</evidence>
<dbReference type="GO" id="GO:0003677">
    <property type="term" value="F:DNA binding"/>
    <property type="evidence" value="ECO:0007669"/>
    <property type="project" value="InterPro"/>
</dbReference>
<evidence type="ECO:0000313" key="3">
    <source>
        <dbReference type="Proteomes" id="UP000239181"/>
    </source>
</evidence>
<protein>
    <recommendedName>
        <fullName evidence="1">HTH cro/C1-type domain-containing protein</fullName>
    </recommendedName>
</protein>
<comment type="caution">
    <text evidence="2">The sequence shown here is derived from an EMBL/GenBank/DDBJ whole genome shotgun (WGS) entry which is preliminary data.</text>
</comment>
<evidence type="ECO:0000313" key="2">
    <source>
        <dbReference type="EMBL" id="PRD16233.1"/>
    </source>
</evidence>
<reference evidence="2 3" key="1">
    <citation type="submission" date="2017-10" db="EMBL/GenBank/DDBJ databases">
        <title>Draft genome of two endophytic bacteria isolated from 'guarana' Paullinia cupana (Mart.) Ducke.</title>
        <authorList>
            <person name="Siqueira K.A."/>
            <person name="Liotti R.G."/>
            <person name="Mendes T.A."/>
            <person name="Soares M.A."/>
        </authorList>
    </citation>
    <scope>NUCLEOTIDE SEQUENCE [LARGE SCALE GENOMIC DNA]</scope>
    <source>
        <strain evidence="2 3">342</strain>
    </source>
</reference>
<organism evidence="2 3">
    <name type="scientific">Pantoea coffeiphila</name>
    <dbReference type="NCBI Taxonomy" id="1465635"/>
    <lineage>
        <taxon>Bacteria</taxon>
        <taxon>Pseudomonadati</taxon>
        <taxon>Pseudomonadota</taxon>
        <taxon>Gammaproteobacteria</taxon>
        <taxon>Enterobacterales</taxon>
        <taxon>Erwiniaceae</taxon>
        <taxon>Pantoea</taxon>
    </lineage>
</organism>
<dbReference type="Proteomes" id="UP000239181">
    <property type="component" value="Unassembled WGS sequence"/>
</dbReference>
<dbReference type="CDD" id="cd00093">
    <property type="entry name" value="HTH_XRE"/>
    <property type="match status" value="1"/>
</dbReference>
<dbReference type="EMBL" id="PDET01000003">
    <property type="protein sequence ID" value="PRD16233.1"/>
    <property type="molecule type" value="Genomic_DNA"/>
</dbReference>
<dbReference type="Pfam" id="PF01381">
    <property type="entry name" value="HTH_3"/>
    <property type="match status" value="1"/>
</dbReference>
<dbReference type="PROSITE" id="PS50943">
    <property type="entry name" value="HTH_CROC1"/>
    <property type="match status" value="1"/>
</dbReference>
<dbReference type="Gene3D" id="1.10.260.40">
    <property type="entry name" value="lambda repressor-like DNA-binding domains"/>
    <property type="match status" value="1"/>
</dbReference>